<comment type="caution">
    <text evidence="2">The sequence shown here is derived from an EMBL/GenBank/DDBJ whole genome shotgun (WGS) entry which is preliminary data.</text>
</comment>
<evidence type="ECO:0000313" key="2">
    <source>
        <dbReference type="EMBL" id="TNV73661.1"/>
    </source>
</evidence>
<proteinExistence type="predicted"/>
<feature type="region of interest" description="Disordered" evidence="1">
    <location>
        <begin position="96"/>
        <end position="126"/>
    </location>
</feature>
<name>A0A8J8NFE6_HALGN</name>
<evidence type="ECO:0000256" key="1">
    <source>
        <dbReference type="SAM" id="MobiDB-lite"/>
    </source>
</evidence>
<feature type="compositionally biased region" description="Low complexity" evidence="1">
    <location>
        <begin position="104"/>
        <end position="113"/>
    </location>
</feature>
<gene>
    <name evidence="2" type="ORF">FGO68_gene12776</name>
</gene>
<dbReference type="EMBL" id="RRYP01018381">
    <property type="protein sequence ID" value="TNV73661.1"/>
    <property type="molecule type" value="Genomic_DNA"/>
</dbReference>
<sequence>MKTNAFIYQRPTVIPVERSFARAETQKRRILSQYLSAKNDSTYMLLPLKQMENEGSYSVNKSCLKRNNSHSQKRRIESQLKLQERIARPKSVVTLPTQQKKSKQSINQSIGQITVQENPARKPKNSYLESQKDKLVKRFHKSLTHDKAKMHQIQSSLAKSNQHLQNTTTQKVAQSRNNNNTYNYMTQTTNCDTDPYKCSSTIKRQTFDSQLSLMGTATFKVYFDEKGMGQAQAKNVLKSRHMNYSSNSKSSKRYEHVNTTHSEDGEVSSHENSNQIGKIRSICQLVLASRQNSKENLPPENKQAQLIGDAGKCVQVSNDSLYNAMASCHHQESAESSKQERDATQMSLEVAKIMIERKRSKYLQSEQNQYKRMVQAQQIR</sequence>
<organism evidence="2 3">
    <name type="scientific">Halteria grandinella</name>
    <dbReference type="NCBI Taxonomy" id="5974"/>
    <lineage>
        <taxon>Eukaryota</taxon>
        <taxon>Sar</taxon>
        <taxon>Alveolata</taxon>
        <taxon>Ciliophora</taxon>
        <taxon>Intramacronucleata</taxon>
        <taxon>Spirotrichea</taxon>
        <taxon>Stichotrichia</taxon>
        <taxon>Sporadotrichida</taxon>
        <taxon>Halteriidae</taxon>
        <taxon>Halteria</taxon>
    </lineage>
</organism>
<accession>A0A8J8NFE6</accession>
<evidence type="ECO:0000313" key="3">
    <source>
        <dbReference type="Proteomes" id="UP000785679"/>
    </source>
</evidence>
<keyword evidence="3" id="KW-1185">Reference proteome</keyword>
<protein>
    <submittedName>
        <fullName evidence="2">Uncharacterized protein</fullName>
    </submittedName>
</protein>
<reference evidence="2" key="1">
    <citation type="submission" date="2019-06" db="EMBL/GenBank/DDBJ databases">
        <authorList>
            <person name="Zheng W."/>
        </authorList>
    </citation>
    <scope>NUCLEOTIDE SEQUENCE</scope>
    <source>
        <strain evidence="2">QDHG01</strain>
    </source>
</reference>
<dbReference type="AlphaFoldDB" id="A0A8J8NFE6"/>
<dbReference type="Proteomes" id="UP000785679">
    <property type="component" value="Unassembled WGS sequence"/>
</dbReference>